<gene>
    <name evidence="2" type="ORF">GCM10009759_01010</name>
</gene>
<comment type="caution">
    <text evidence="2">The sequence shown here is derived from an EMBL/GenBank/DDBJ whole genome shotgun (WGS) entry which is preliminary data.</text>
</comment>
<name>A0ABN2W6A3_9ACTN</name>
<sequence>MNAPVPGRSAQEGAPALSCFVIGPIGDRHKDDGSPERLSYEEALEIYEKVVLPACGSVGLEPTRADLIAQPGEITEQVCRHVMHADVVIADVTGGNPNVMYELGIRHLLGRPTVQLGEHGRLPFDISLIRTIQFKRSRSGLVDARKELEQALRSGLRDGFGLPTPARVLSGTASWAPADHGPGTGPDDPDDQGDPDAPGLFERFAAVEADMELMGEDMNAMTRSINDLAEVMEQFGPQIQKAWSPGTPASANLAVTKRMAAALNAPAGELRVRADRFATHMEQIDQAVGAALDLLQRASELGDLPGADSFVGELVGMAVSIREGLAVLEQFRALLAVLAGMSAPLRQPAKEIARAIDRVGEVMARAESWERRGTAAARERVTRTA</sequence>
<evidence type="ECO:0000313" key="3">
    <source>
        <dbReference type="Proteomes" id="UP001500897"/>
    </source>
</evidence>
<feature type="region of interest" description="Disordered" evidence="1">
    <location>
        <begin position="172"/>
        <end position="199"/>
    </location>
</feature>
<dbReference type="RefSeq" id="WP_344549619.1">
    <property type="nucleotide sequence ID" value="NZ_BAAANS010000001.1"/>
</dbReference>
<evidence type="ECO:0000256" key="1">
    <source>
        <dbReference type="SAM" id="MobiDB-lite"/>
    </source>
</evidence>
<dbReference type="SUPFAM" id="SSF52309">
    <property type="entry name" value="N-(deoxy)ribosyltransferase-like"/>
    <property type="match status" value="1"/>
</dbReference>
<accession>A0ABN2W6A3</accession>
<organism evidence="2 3">
    <name type="scientific">Kitasatospora saccharophila</name>
    <dbReference type="NCBI Taxonomy" id="407973"/>
    <lineage>
        <taxon>Bacteria</taxon>
        <taxon>Bacillati</taxon>
        <taxon>Actinomycetota</taxon>
        <taxon>Actinomycetes</taxon>
        <taxon>Kitasatosporales</taxon>
        <taxon>Streptomycetaceae</taxon>
        <taxon>Kitasatospora</taxon>
    </lineage>
</organism>
<evidence type="ECO:0008006" key="4">
    <source>
        <dbReference type="Google" id="ProtNLM"/>
    </source>
</evidence>
<keyword evidence="3" id="KW-1185">Reference proteome</keyword>
<reference evidence="2 3" key="1">
    <citation type="journal article" date="2019" name="Int. J. Syst. Evol. Microbiol.">
        <title>The Global Catalogue of Microorganisms (GCM) 10K type strain sequencing project: providing services to taxonomists for standard genome sequencing and annotation.</title>
        <authorList>
            <consortium name="The Broad Institute Genomics Platform"/>
            <consortium name="The Broad Institute Genome Sequencing Center for Infectious Disease"/>
            <person name="Wu L."/>
            <person name="Ma J."/>
        </authorList>
    </citation>
    <scope>NUCLEOTIDE SEQUENCE [LARGE SCALE GENOMIC DNA]</scope>
    <source>
        <strain evidence="2 3">JCM 14559</strain>
    </source>
</reference>
<protein>
    <recommendedName>
        <fullName evidence="4">Nucleoside 2-deoxyribosyltransferase-like protein</fullName>
    </recommendedName>
</protein>
<dbReference type="Proteomes" id="UP001500897">
    <property type="component" value="Unassembled WGS sequence"/>
</dbReference>
<evidence type="ECO:0000313" key="2">
    <source>
        <dbReference type="EMBL" id="GAA2083144.1"/>
    </source>
</evidence>
<dbReference type="EMBL" id="BAAANS010000001">
    <property type="protein sequence ID" value="GAA2083144.1"/>
    <property type="molecule type" value="Genomic_DNA"/>
</dbReference>
<proteinExistence type="predicted"/>
<dbReference type="Gene3D" id="3.40.50.450">
    <property type="match status" value="1"/>
</dbReference>